<keyword evidence="3" id="KW-1185">Reference proteome</keyword>
<feature type="compositionally biased region" description="Polar residues" evidence="1">
    <location>
        <begin position="569"/>
        <end position="615"/>
    </location>
</feature>
<dbReference type="FunCoup" id="G0MJ35">
    <property type="interactions" value="1047"/>
</dbReference>
<protein>
    <submittedName>
        <fullName evidence="2">Uncharacterized protein</fullName>
    </submittedName>
</protein>
<dbReference type="STRING" id="135651.G0MJ35"/>
<evidence type="ECO:0000313" key="3">
    <source>
        <dbReference type="Proteomes" id="UP000008068"/>
    </source>
</evidence>
<name>G0MJ35_CAEBE</name>
<dbReference type="Pfam" id="PF03761">
    <property type="entry name" value="DUF316"/>
    <property type="match status" value="4"/>
</dbReference>
<dbReference type="HOGENOM" id="CLU_267195_0_0_1"/>
<evidence type="ECO:0000256" key="1">
    <source>
        <dbReference type="SAM" id="MobiDB-lite"/>
    </source>
</evidence>
<dbReference type="InterPro" id="IPR005514">
    <property type="entry name" value="DUF316"/>
</dbReference>
<feature type="compositionally biased region" description="Polar residues" evidence="1">
    <location>
        <begin position="1152"/>
        <end position="1165"/>
    </location>
</feature>
<dbReference type="Proteomes" id="UP000008068">
    <property type="component" value="Unassembled WGS sequence"/>
</dbReference>
<feature type="region of interest" description="Disordered" evidence="1">
    <location>
        <begin position="494"/>
        <end position="620"/>
    </location>
</feature>
<dbReference type="InterPro" id="IPR009003">
    <property type="entry name" value="Peptidase_S1_PA"/>
</dbReference>
<feature type="compositionally biased region" description="Basic and acidic residues" evidence="1">
    <location>
        <begin position="1186"/>
        <end position="1197"/>
    </location>
</feature>
<proteinExistence type="predicted"/>
<dbReference type="InParanoid" id="G0MJ35"/>
<feature type="compositionally biased region" description="Pro residues" evidence="1">
    <location>
        <begin position="524"/>
        <end position="544"/>
    </location>
</feature>
<dbReference type="eggNOG" id="KOG1216">
    <property type="taxonomic scope" value="Eukaryota"/>
</dbReference>
<reference evidence="3" key="1">
    <citation type="submission" date="2011-07" db="EMBL/GenBank/DDBJ databases">
        <authorList>
            <consortium name="Caenorhabditis brenneri Sequencing and Analysis Consortium"/>
            <person name="Wilson R.K."/>
        </authorList>
    </citation>
    <scope>NUCLEOTIDE SEQUENCE [LARGE SCALE GENOMIC DNA]</scope>
    <source>
        <strain evidence="3">PB2801</strain>
    </source>
</reference>
<feature type="region of interest" description="Disordered" evidence="1">
    <location>
        <begin position="1099"/>
        <end position="1202"/>
    </location>
</feature>
<dbReference type="AlphaFoldDB" id="G0MJ35"/>
<feature type="compositionally biased region" description="Low complexity" evidence="1">
    <location>
        <begin position="1107"/>
        <end position="1129"/>
    </location>
</feature>
<gene>
    <name evidence="2" type="ORF">CAEBREN_04176</name>
</gene>
<dbReference type="SUPFAM" id="SSF50494">
    <property type="entry name" value="Trypsin-like serine proteases"/>
    <property type="match status" value="1"/>
</dbReference>
<evidence type="ECO:0000313" key="2">
    <source>
        <dbReference type="EMBL" id="EGT31236.1"/>
    </source>
</evidence>
<sequence>MENDSNQKKTMSDWIDVGKDLKHIIRWSQNKNKTELVRTAALISSRHILLSSSVVLEGKNWIYSGQGFDEKKVCANKKNGYIDVPQEALEELGLGWQTKLTRAIIICNKDLFQYVKESWMSFPMILESKESLGDHNPFCLPGERYKLLKKTYGFYQYIVNKFVEEKLNVRGTEYPGFIDTDTYTIGTDGMLVDKKDGTLVGIGVTPGDDTHKGGFLNIILLAKDLCTLFGICENRIIIPLPPAPLSSAGKLTATENVKSKIKCGNESNSAFGYVTNGKTHSMMTMISPRHFLTMTNIIFDLVAWKPERCQGGGNQYFQLPPTVFDTLEFSWPKTTKIEKVFVVCNAHSFYMHERYGLPMIIEVKPNVDGDKPCLPSDKTLLKPKEQLQIYQYYETPGIYIPAKITLNYDIRPYLWTDSYKEATSVSGNPLFYKQGKDWTIVGVSTGVNNAFFSVQWMLKEICDLAGICELDEATTVPPKVPIVTKPPVAVTTKALTTVVPQPRPKPEAPSTEKPTTKKPTKTPTKPPKPATKPPKPPSVPPKPSPTTKKPVAPSPKPPTTPKAKEPITDSLNSTTESLASQQFENSTTIGITDPLNSDNSTAPSTFESSTPNESPEPTLEPIATIDLNEEYEEWKERDKIENVYKNRLVGTGSTGDKTIGATLISSRHILTSTELIFKGSKWAFSGAAFDTNLCEHDDAKFISVPTEAFTNLKPPVKFDWQGEINRAFIICNRLLQNYIYYFPLLIEFTRDFPVTPFCLPNTKQLPTIKSVLEIYDTHQTPKLNVSELKVFRYSKGNEVFLTKQYQGNRGDPLVANRNSGMTLVGIGASNNGYFFNIGWFVEIICRLFGICQSSGPLSLVENADRLESCGTKEYGDFNHVVSWMQNKIIPTVNTGIWISPRHVLTSAEVLLSANWTEKKISWRHNKQEVQFNECARVENVHIKVPPEALESLLFGWKIEKVTEGFIICNNYISGLVWNFYFPLLLEVKTDEQVIPFCLSDDKNVPNSGDPVTFLEHYDGVNPQTLKLESKTTTEYISAVNYTSFNSRGGALVHVRSGKRILVGSGAAVDNNKGLAWFFDIRWIINDLCGLFGTCQKFEPPPAPKPAPTTEAPTTVLPAPSPTEAPTTEKPTTEESTSEKPASSKAPEKSTKSPESTMGPESSTPEKSPLLETMEPIPVIDLDEEFREFQERQEKEDRGDWDEWGNDFYRSADFFSSGKRIELFVGFLVVVWRTVLR</sequence>
<dbReference type="PANTHER" id="PTHR34005">
    <property type="entry name" value="PROTEIN CBG15054-RELATED"/>
    <property type="match status" value="1"/>
</dbReference>
<accession>G0MJ35</accession>
<dbReference type="EMBL" id="GL379796">
    <property type="protein sequence ID" value="EGT31236.1"/>
    <property type="molecule type" value="Genomic_DNA"/>
</dbReference>
<organism evidence="3">
    <name type="scientific">Caenorhabditis brenneri</name>
    <name type="common">Nematode worm</name>
    <dbReference type="NCBI Taxonomy" id="135651"/>
    <lineage>
        <taxon>Eukaryota</taxon>
        <taxon>Metazoa</taxon>
        <taxon>Ecdysozoa</taxon>
        <taxon>Nematoda</taxon>
        <taxon>Chromadorea</taxon>
        <taxon>Rhabditida</taxon>
        <taxon>Rhabditina</taxon>
        <taxon>Rhabditomorpha</taxon>
        <taxon>Rhabditoidea</taxon>
        <taxon>Rhabditidae</taxon>
        <taxon>Peloderinae</taxon>
        <taxon>Caenorhabditis</taxon>
    </lineage>
</organism>
<dbReference type="PANTHER" id="PTHR34005:SF2">
    <property type="entry name" value="DUF4817 DOMAIN-CONTAINING PROTEIN-RELATED"/>
    <property type="match status" value="1"/>
</dbReference>